<gene>
    <name evidence="5" type="ORF">H8Z83_09495</name>
</gene>
<dbReference type="Pfam" id="PF00149">
    <property type="entry name" value="Metallophos"/>
    <property type="match status" value="1"/>
</dbReference>
<dbReference type="InterPro" id="IPR008334">
    <property type="entry name" value="5'-Nucleotdase_C"/>
</dbReference>
<organism evidence="5 6">
    <name type="scientific">Dysosmobacter segnis</name>
    <dbReference type="NCBI Taxonomy" id="2763042"/>
    <lineage>
        <taxon>Bacteria</taxon>
        <taxon>Bacillati</taxon>
        <taxon>Bacillota</taxon>
        <taxon>Clostridia</taxon>
        <taxon>Eubacteriales</taxon>
        <taxon>Oscillospiraceae</taxon>
        <taxon>Dysosmobacter</taxon>
    </lineage>
</organism>
<dbReference type="AlphaFoldDB" id="A0A923MKH3"/>
<evidence type="ECO:0000313" key="6">
    <source>
        <dbReference type="Proteomes" id="UP000620327"/>
    </source>
</evidence>
<feature type="domain" description="Calcineurin-like phosphoesterase" evidence="3">
    <location>
        <begin position="8"/>
        <end position="219"/>
    </location>
</feature>
<dbReference type="InterPro" id="IPR004843">
    <property type="entry name" value="Calcineurin-like_PHP"/>
</dbReference>
<dbReference type="SUPFAM" id="SSF56300">
    <property type="entry name" value="Metallo-dependent phosphatases"/>
    <property type="match status" value="1"/>
</dbReference>
<dbReference type="CDD" id="cd00845">
    <property type="entry name" value="MPP_UshA_N_like"/>
    <property type="match status" value="1"/>
</dbReference>
<dbReference type="GO" id="GO:0016787">
    <property type="term" value="F:hydrolase activity"/>
    <property type="evidence" value="ECO:0007669"/>
    <property type="project" value="UniProtKB-KW"/>
</dbReference>
<protein>
    <submittedName>
        <fullName evidence="5">Bifunctional metallophosphatase/5'-nucleotidase</fullName>
    </submittedName>
</protein>
<dbReference type="GO" id="GO:0000166">
    <property type="term" value="F:nucleotide binding"/>
    <property type="evidence" value="ECO:0007669"/>
    <property type="project" value="UniProtKB-KW"/>
</dbReference>
<dbReference type="PRINTS" id="PR01607">
    <property type="entry name" value="APYRASEFAMLY"/>
</dbReference>
<sequence length="488" mass="55337">MKNLKKLTILHSNDMHGDFLAEQIDERLVGGVSLLSGYVNKVRREEKNVIYAVAGDMFRGSVIDSEYKGTSTIGIMNLVGPDVATIGNHEIDYGLAHLLFLEKCADFPIINANLHIKSNGRRMFRPFWIAHIDDMKILFIGIITEEVLAATKTDELIGSFVDIGEAAREVGNICNAYNAIDIDFTVLLTHIGFEEDKKLAAMLDPDWGVDVIIGGHSHTKLEEPFKVNDIYIVQAGTGTDEIGRFDIMVDTDLNAIDTFTWQMVPIDDAHCPRDEEVENFIQRYRSATSQKYDRIITRFSCELTHPKRNQETALGDLIADILRDSFGIDLMLMGSGAIRSYSLGPVVHYADLVECLPYDDAVYMLKVTGTQLERMIRHILRDEAFQGEHTEFYQFSHGTHIVWSRSEQAFRTLTLDGEALYAERLYTVAVQKYHYNNLKPFLDITLEEVEKNGKIRVLSTSARDVVEEYLTVNQHLSREVEGRLVMED</sequence>
<dbReference type="Gene3D" id="3.60.21.10">
    <property type="match status" value="1"/>
</dbReference>
<dbReference type="Pfam" id="PF02872">
    <property type="entry name" value="5_nucleotid_C"/>
    <property type="match status" value="1"/>
</dbReference>
<dbReference type="InterPro" id="IPR036907">
    <property type="entry name" value="5'-Nucleotdase_C_sf"/>
</dbReference>
<dbReference type="PANTHER" id="PTHR11575">
    <property type="entry name" value="5'-NUCLEOTIDASE-RELATED"/>
    <property type="match status" value="1"/>
</dbReference>
<dbReference type="PANTHER" id="PTHR11575:SF24">
    <property type="entry name" value="5'-NUCLEOTIDASE"/>
    <property type="match status" value="1"/>
</dbReference>
<evidence type="ECO:0000256" key="1">
    <source>
        <dbReference type="ARBA" id="ARBA00022729"/>
    </source>
</evidence>
<keyword evidence="2" id="KW-0547">Nucleotide-binding</keyword>
<keyword evidence="6" id="KW-1185">Reference proteome</keyword>
<proteinExistence type="inferred from homology"/>
<dbReference type="InterPro" id="IPR029052">
    <property type="entry name" value="Metallo-depent_PP-like"/>
</dbReference>
<evidence type="ECO:0000259" key="3">
    <source>
        <dbReference type="Pfam" id="PF00149"/>
    </source>
</evidence>
<evidence type="ECO:0000256" key="2">
    <source>
        <dbReference type="RuleBase" id="RU362119"/>
    </source>
</evidence>
<dbReference type="EMBL" id="JACOQI010000008">
    <property type="protein sequence ID" value="MBC5770552.1"/>
    <property type="molecule type" value="Genomic_DNA"/>
</dbReference>
<dbReference type="SUPFAM" id="SSF55816">
    <property type="entry name" value="5'-nucleotidase (syn. UDP-sugar hydrolase), C-terminal domain"/>
    <property type="match status" value="1"/>
</dbReference>
<dbReference type="Gene3D" id="3.90.780.10">
    <property type="entry name" value="5'-Nucleotidase, C-terminal domain"/>
    <property type="match status" value="1"/>
</dbReference>
<dbReference type="GO" id="GO:0030288">
    <property type="term" value="C:outer membrane-bounded periplasmic space"/>
    <property type="evidence" value="ECO:0007669"/>
    <property type="project" value="TreeGrafter"/>
</dbReference>
<evidence type="ECO:0000313" key="5">
    <source>
        <dbReference type="EMBL" id="MBC5770552.1"/>
    </source>
</evidence>
<dbReference type="GO" id="GO:0009166">
    <property type="term" value="P:nucleotide catabolic process"/>
    <property type="evidence" value="ECO:0007669"/>
    <property type="project" value="InterPro"/>
</dbReference>
<feature type="domain" description="5'-Nucleotidase C-terminal" evidence="4">
    <location>
        <begin position="306"/>
        <end position="435"/>
    </location>
</feature>
<keyword evidence="1" id="KW-0732">Signal</keyword>
<comment type="similarity">
    <text evidence="2">Belongs to the 5'-nucleotidase family.</text>
</comment>
<keyword evidence="2" id="KW-0378">Hydrolase</keyword>
<comment type="caution">
    <text evidence="5">The sequence shown here is derived from an EMBL/GenBank/DDBJ whole genome shotgun (WGS) entry which is preliminary data.</text>
</comment>
<dbReference type="Proteomes" id="UP000620327">
    <property type="component" value="Unassembled WGS sequence"/>
</dbReference>
<accession>A0A923MKH3</accession>
<dbReference type="RefSeq" id="WP_187014804.1">
    <property type="nucleotide sequence ID" value="NZ_JACOQI010000008.1"/>
</dbReference>
<evidence type="ECO:0000259" key="4">
    <source>
        <dbReference type="Pfam" id="PF02872"/>
    </source>
</evidence>
<dbReference type="InterPro" id="IPR006179">
    <property type="entry name" value="5_nucleotidase/apyrase"/>
</dbReference>
<name>A0A923MKH3_9FIRM</name>
<reference evidence="5" key="1">
    <citation type="submission" date="2020-08" db="EMBL/GenBank/DDBJ databases">
        <title>Genome public.</title>
        <authorList>
            <person name="Liu C."/>
            <person name="Sun Q."/>
        </authorList>
    </citation>
    <scope>NUCLEOTIDE SEQUENCE</scope>
    <source>
        <strain evidence="5">BX15</strain>
    </source>
</reference>